<dbReference type="CDD" id="cd01846">
    <property type="entry name" value="fatty_acyltransferase_like"/>
    <property type="match status" value="1"/>
</dbReference>
<dbReference type="RefSeq" id="WP_058482108.1">
    <property type="nucleotide sequence ID" value="NZ_CAAAII010000009.1"/>
</dbReference>
<gene>
    <name evidence="3" type="ORF">Lspi_0161</name>
</gene>
<dbReference type="Gene3D" id="3.40.50.1110">
    <property type="entry name" value="SGNH hydrolase"/>
    <property type="match status" value="1"/>
</dbReference>
<dbReference type="InterPro" id="IPR036514">
    <property type="entry name" value="SGNH_hydro_sf"/>
</dbReference>
<proteinExistence type="predicted"/>
<dbReference type="NCBIfam" id="NF045906">
    <property type="entry name" value="LysophlipPlaALeg"/>
    <property type="match status" value="1"/>
</dbReference>
<evidence type="ECO:0000313" key="3">
    <source>
        <dbReference type="EMBL" id="KTD66098.1"/>
    </source>
</evidence>
<feature type="signal peptide" evidence="2">
    <location>
        <begin position="1"/>
        <end position="18"/>
    </location>
</feature>
<keyword evidence="2" id="KW-0732">Signal</keyword>
<accession>A0A0W0ZAE0</accession>
<evidence type="ECO:0000256" key="1">
    <source>
        <dbReference type="ARBA" id="ARBA00022801"/>
    </source>
</evidence>
<dbReference type="STRING" id="452.Lspi_0161"/>
<dbReference type="AlphaFoldDB" id="A0A0W0ZAE0"/>
<protein>
    <submittedName>
        <fullName evidence="3">Lysophospholipase A</fullName>
    </submittedName>
</protein>
<evidence type="ECO:0000313" key="4">
    <source>
        <dbReference type="Proteomes" id="UP000054877"/>
    </source>
</evidence>
<dbReference type="PANTHER" id="PTHR45648:SF22">
    <property type="entry name" value="GDSL LIPASE_ACYLHYDROLASE FAMILY PROTEIN (AFU_ORTHOLOGUE AFUA_4G14700)"/>
    <property type="match status" value="1"/>
</dbReference>
<sequence>MKVITTLLALFFASLVSATPLKNIVIFGDSLSDNGNLYEYMQHEIPQSPPYYEGRFTNGPVWVERLVDSYYPNQGAAHLLDYAFGGAGVADESDNDDILFTLKREVDSYLLAHQDKADESSLFIVWIGANNYLSIPDNADQRIAAVNAGIANNLARLARAGAKHVLVLNLPDLGQTPMARLFEEEERLSYFSSQHNEALASTLAGLRQRYPDVQWLEYDVNHLLNNILADPERYGFSNTVDTCFDAIVDKPSQQSILKMVRHIRPNNKDEELCAAYLFFDPVHPAAPAHQLMANDARLLLDRAGIKFH</sequence>
<organism evidence="3 4">
    <name type="scientific">Legionella spiritensis</name>
    <dbReference type="NCBI Taxonomy" id="452"/>
    <lineage>
        <taxon>Bacteria</taxon>
        <taxon>Pseudomonadati</taxon>
        <taxon>Pseudomonadota</taxon>
        <taxon>Gammaproteobacteria</taxon>
        <taxon>Legionellales</taxon>
        <taxon>Legionellaceae</taxon>
        <taxon>Legionella</taxon>
    </lineage>
</organism>
<dbReference type="GO" id="GO:0016788">
    <property type="term" value="F:hydrolase activity, acting on ester bonds"/>
    <property type="evidence" value="ECO:0007669"/>
    <property type="project" value="InterPro"/>
</dbReference>
<dbReference type="SUPFAM" id="SSF52266">
    <property type="entry name" value="SGNH hydrolase"/>
    <property type="match status" value="1"/>
</dbReference>
<keyword evidence="4" id="KW-1185">Reference proteome</keyword>
<keyword evidence="1" id="KW-0378">Hydrolase</keyword>
<name>A0A0W0ZAE0_LEGSP</name>
<reference evidence="3 4" key="1">
    <citation type="submission" date="2015-11" db="EMBL/GenBank/DDBJ databases">
        <title>Genomic analysis of 38 Legionella species identifies large and diverse effector repertoires.</title>
        <authorList>
            <person name="Burstein D."/>
            <person name="Amaro F."/>
            <person name="Zusman T."/>
            <person name="Lifshitz Z."/>
            <person name="Cohen O."/>
            <person name="Gilbert J.A."/>
            <person name="Pupko T."/>
            <person name="Shuman H.A."/>
            <person name="Segal G."/>
        </authorList>
    </citation>
    <scope>NUCLEOTIDE SEQUENCE [LARGE SCALE GENOMIC DNA]</scope>
    <source>
        <strain evidence="3 4">Mt.St.Helens-9</strain>
    </source>
</reference>
<dbReference type="InterPro" id="IPR001087">
    <property type="entry name" value="GDSL"/>
</dbReference>
<feature type="chain" id="PRO_5006918462" evidence="2">
    <location>
        <begin position="19"/>
        <end position="308"/>
    </location>
</feature>
<evidence type="ECO:0000256" key="2">
    <source>
        <dbReference type="SAM" id="SignalP"/>
    </source>
</evidence>
<dbReference type="OrthoDB" id="5292073at2"/>
<dbReference type="Proteomes" id="UP000054877">
    <property type="component" value="Unassembled WGS sequence"/>
</dbReference>
<dbReference type="EMBL" id="LNYX01000002">
    <property type="protein sequence ID" value="KTD66098.1"/>
    <property type="molecule type" value="Genomic_DNA"/>
</dbReference>
<dbReference type="InterPro" id="IPR051058">
    <property type="entry name" value="GDSL_Est/Lipase"/>
</dbReference>
<dbReference type="Pfam" id="PF00657">
    <property type="entry name" value="Lipase_GDSL"/>
    <property type="match status" value="1"/>
</dbReference>
<comment type="caution">
    <text evidence="3">The sequence shown here is derived from an EMBL/GenBank/DDBJ whole genome shotgun (WGS) entry which is preliminary data.</text>
</comment>
<dbReference type="PANTHER" id="PTHR45648">
    <property type="entry name" value="GDSL LIPASE/ACYLHYDROLASE FAMILY PROTEIN (AFU_ORTHOLOGUE AFUA_4G14700)"/>
    <property type="match status" value="1"/>
</dbReference>
<dbReference type="PATRIC" id="fig|452.5.peg.174"/>